<evidence type="ECO:0000313" key="7">
    <source>
        <dbReference type="EMBL" id="AIG95730.1"/>
    </source>
</evidence>
<dbReference type="AlphaFoldDB" id="A0A0D3MEZ0"/>
<sequence length="314" mass="35813">MTDPGHPNRFDDNATVQSKLAQHIQYLDCTTTLNTMPLTTPTTMRPLNSWMAFRSYYARMFTDAQQKEISTYLTTLWQQDPFKAKWSILAKVYSIIRDCRGKALAPLDKFLEISCPAIGIIPIHDYLPKLNWVMNIQDDGSKTLIQTGPPDMATMEDQFKHTTMSESEIIALCINRGYMPTAKEVFRDMDNNGQRLMASLPQFNPTPAKVEFLQNVSKDPLGMAAKIFDLDRDHPYLELSFPSLIWTGRMTDIYNPPDNTLTVGNGMDNEYYNTFDLSNPAQTTEYLASLGYTRPLIQLPPIERSESYALEDSF</sequence>
<accession>A0A0D3MEZ0</accession>
<evidence type="ECO:0000313" key="8">
    <source>
        <dbReference type="EMBL" id="OAF61173.1"/>
    </source>
</evidence>
<dbReference type="OrthoDB" id="10262320at2759"/>
<keyword evidence="4 5" id="KW-0539">Nucleus</keyword>
<reference evidence="8" key="2">
    <citation type="submission" date="2016-03" db="EMBL/GenBank/DDBJ databases">
        <title>Updated assembly of Pseudogymnoascus destructans, the fungus causing white-nose syndrome of bats.</title>
        <authorList>
            <person name="Palmer J.M."/>
            <person name="Drees K.P."/>
            <person name="Foster J.T."/>
            <person name="Lindner D.L."/>
        </authorList>
    </citation>
    <scope>NUCLEOTIDE SEQUENCE [LARGE SCALE GENOMIC DNA]</scope>
    <source>
        <strain evidence="8">20631-21</strain>
    </source>
</reference>
<keyword evidence="1 5" id="KW-0805">Transcription regulation</keyword>
<proteinExistence type="inferred from homology"/>
<evidence type="ECO:0000256" key="1">
    <source>
        <dbReference type="ARBA" id="ARBA00023015"/>
    </source>
</evidence>
<dbReference type="EMBL" id="KJ938437">
    <property type="protein sequence ID" value="AIG95730.1"/>
    <property type="molecule type" value="Genomic_DNA"/>
</dbReference>
<evidence type="ECO:0000256" key="4">
    <source>
        <dbReference type="ARBA" id="ARBA00023242"/>
    </source>
</evidence>
<dbReference type="InterPro" id="IPR006856">
    <property type="entry name" value="MATalpha_HMGbox"/>
</dbReference>
<reference evidence="7" key="1">
    <citation type="journal article" date="2014" name="G3 (Bethesda)">
        <title>Molecular characterization of a heterothallic mating system in Pseudogymnoascus destructans, the Fungus causing white-nose syndrome of bats.</title>
        <authorList>
            <person name="Palmer J.M."/>
            <person name="Kubatova A."/>
            <person name="Novakova A."/>
            <person name="Minnis A.M."/>
            <person name="Kolarik M."/>
            <person name="Lindner D.L."/>
        </authorList>
    </citation>
    <scope>NUCLEOTIDE SEQUENCE</scope>
    <source>
        <strain evidence="7">20631-21</strain>
    </source>
</reference>
<evidence type="ECO:0000256" key="2">
    <source>
        <dbReference type="ARBA" id="ARBA00023125"/>
    </source>
</evidence>
<dbReference type="VEuPathDB" id="FungiDB:GMDG_01209"/>
<comment type="subcellular location">
    <subcellularLocation>
        <location evidence="5">Nucleus</location>
    </subcellularLocation>
</comment>
<dbReference type="Pfam" id="PF04769">
    <property type="entry name" value="MATalpha_HMGbox"/>
    <property type="match status" value="1"/>
</dbReference>
<feature type="domain" description="Alpha box" evidence="6">
    <location>
        <begin position="42"/>
        <end position="97"/>
    </location>
</feature>
<dbReference type="Proteomes" id="UP000077154">
    <property type="component" value="Unassembled WGS sequence"/>
</dbReference>
<dbReference type="PROSITE" id="PS51325">
    <property type="entry name" value="ALPHA_BOX"/>
    <property type="match status" value="1"/>
</dbReference>
<organism evidence="7">
    <name type="scientific">Pseudogymnoascus destructans</name>
    <dbReference type="NCBI Taxonomy" id="655981"/>
    <lineage>
        <taxon>Eukaryota</taxon>
        <taxon>Fungi</taxon>
        <taxon>Dikarya</taxon>
        <taxon>Ascomycota</taxon>
        <taxon>Pezizomycotina</taxon>
        <taxon>Leotiomycetes</taxon>
        <taxon>Thelebolales</taxon>
        <taxon>Thelebolaceae</taxon>
        <taxon>Pseudogymnoascus</taxon>
    </lineage>
</organism>
<dbReference type="GO" id="GO:0008301">
    <property type="term" value="F:DNA binding, bending"/>
    <property type="evidence" value="ECO:0007669"/>
    <property type="project" value="InterPro"/>
</dbReference>
<dbReference type="GO" id="GO:0005634">
    <property type="term" value="C:nucleus"/>
    <property type="evidence" value="ECO:0007669"/>
    <property type="project" value="UniProtKB-SubCell"/>
</dbReference>
<dbReference type="EMBL" id="KV441390">
    <property type="protein sequence ID" value="OAF61173.1"/>
    <property type="molecule type" value="Genomic_DNA"/>
</dbReference>
<gene>
    <name evidence="8" type="ORF">VC83_02350</name>
</gene>
<keyword evidence="2 5" id="KW-0238">DNA-binding</keyword>
<dbReference type="RefSeq" id="XP_024326450.1">
    <property type="nucleotide sequence ID" value="XM_024466016.1"/>
</dbReference>
<comment type="similarity">
    <text evidence="5">Belongs to the MATALPHA1 family.</text>
</comment>
<dbReference type="GeneID" id="36285433"/>
<dbReference type="eggNOG" id="ENOG502S4ZK">
    <property type="taxonomic scope" value="Eukaryota"/>
</dbReference>
<dbReference type="GO" id="GO:0045895">
    <property type="term" value="P:positive regulation of mating-type specific transcription, DNA-templated"/>
    <property type="evidence" value="ECO:0007669"/>
    <property type="project" value="InterPro"/>
</dbReference>
<evidence type="ECO:0000256" key="3">
    <source>
        <dbReference type="ARBA" id="ARBA00023163"/>
    </source>
</evidence>
<protein>
    <submittedName>
        <fullName evidence="7">MAT1-1-1</fullName>
    </submittedName>
</protein>
<keyword evidence="3 5" id="KW-0804">Transcription</keyword>
<name>A0A0D3MEZ0_9PEZI</name>
<evidence type="ECO:0000259" key="6">
    <source>
        <dbReference type="PROSITE" id="PS51325"/>
    </source>
</evidence>
<evidence type="ECO:0000256" key="5">
    <source>
        <dbReference type="RuleBase" id="RU003516"/>
    </source>
</evidence>